<dbReference type="PROSITE" id="PS50405">
    <property type="entry name" value="GST_CTER"/>
    <property type="match status" value="1"/>
</dbReference>
<dbReference type="PROSITE" id="PS50404">
    <property type="entry name" value="GST_NTER"/>
    <property type="match status" value="1"/>
</dbReference>
<evidence type="ECO:0000259" key="1">
    <source>
        <dbReference type="PROSITE" id="PS50404"/>
    </source>
</evidence>
<dbReference type="SUPFAM" id="SSF52833">
    <property type="entry name" value="Thioredoxin-like"/>
    <property type="match status" value="1"/>
</dbReference>
<dbReference type="Pfam" id="PF13417">
    <property type="entry name" value="GST_N_3"/>
    <property type="match status" value="1"/>
</dbReference>
<organism evidence="3 4">
    <name type="scientific">Parahaliea aestuarii</name>
    <dbReference type="NCBI Taxonomy" id="1852021"/>
    <lineage>
        <taxon>Bacteria</taxon>
        <taxon>Pseudomonadati</taxon>
        <taxon>Pseudomonadota</taxon>
        <taxon>Gammaproteobacteria</taxon>
        <taxon>Cellvibrionales</taxon>
        <taxon>Halieaceae</taxon>
        <taxon>Parahaliea</taxon>
    </lineage>
</organism>
<dbReference type="Gene3D" id="3.40.30.10">
    <property type="entry name" value="Glutaredoxin"/>
    <property type="match status" value="1"/>
</dbReference>
<evidence type="ECO:0000313" key="4">
    <source>
        <dbReference type="Proteomes" id="UP000321933"/>
    </source>
</evidence>
<accession>A0A5C9A140</accession>
<dbReference type="Proteomes" id="UP000321933">
    <property type="component" value="Unassembled WGS sequence"/>
</dbReference>
<gene>
    <name evidence="3" type="ORF">FVW59_05620</name>
</gene>
<dbReference type="EMBL" id="VRYZ01000002">
    <property type="protein sequence ID" value="TXS93317.1"/>
    <property type="molecule type" value="Genomic_DNA"/>
</dbReference>
<dbReference type="PANTHER" id="PTHR43968">
    <property type="match status" value="1"/>
</dbReference>
<dbReference type="SFLD" id="SFLDG00358">
    <property type="entry name" value="Main_(cytGST)"/>
    <property type="match status" value="1"/>
</dbReference>
<comment type="caution">
    <text evidence="3">The sequence shown here is derived from an EMBL/GenBank/DDBJ whole genome shotgun (WGS) entry which is preliminary data.</text>
</comment>
<keyword evidence="4" id="KW-1185">Reference proteome</keyword>
<dbReference type="CDD" id="cd00570">
    <property type="entry name" value="GST_N_family"/>
    <property type="match status" value="1"/>
</dbReference>
<dbReference type="InterPro" id="IPR036282">
    <property type="entry name" value="Glutathione-S-Trfase_C_sf"/>
</dbReference>
<sequence>MPMCNVTLHIRVAQGAGWTPILGAYSIDSRENRAMITLYGFPFSNYHNMVKHALLFKGLAFEEAIVYPGSPELAAVNPLGKVPAMRTAQGTQLSESSVLLEYLEDAHPQPALLPRNPEDRARVRRLTKLAELYFELSARRLLPVVFGGADIPAVVRDDVKEAMQRGVRAMRELAVFAPYVAGSQLTLADIVLRYALAIPKLVGPSQLNLDVVAAVPGLAEWDARMADSDISRRIDADQEANTADFMAYLKTRAG</sequence>
<dbReference type="Gene3D" id="1.20.1050.10">
    <property type="match status" value="1"/>
</dbReference>
<dbReference type="InterPro" id="IPR040079">
    <property type="entry name" value="Glutathione_S-Trfase"/>
</dbReference>
<dbReference type="InterPro" id="IPR010987">
    <property type="entry name" value="Glutathione-S-Trfase_C-like"/>
</dbReference>
<evidence type="ECO:0000313" key="3">
    <source>
        <dbReference type="EMBL" id="TXS93317.1"/>
    </source>
</evidence>
<dbReference type="SFLD" id="SFLDS00019">
    <property type="entry name" value="Glutathione_Transferase_(cytos"/>
    <property type="match status" value="1"/>
</dbReference>
<dbReference type="InterPro" id="IPR036249">
    <property type="entry name" value="Thioredoxin-like_sf"/>
</dbReference>
<reference evidence="3 4" key="1">
    <citation type="submission" date="2019-08" db="EMBL/GenBank/DDBJ databases">
        <title>Parahaliea maris sp. nov., isolated from the surface seawater.</title>
        <authorList>
            <person name="Liu Y."/>
        </authorList>
    </citation>
    <scope>NUCLEOTIDE SEQUENCE [LARGE SCALE GENOMIC DNA]</scope>
    <source>
        <strain evidence="3 4">S2-26</strain>
    </source>
</reference>
<name>A0A5C9A140_9GAMM</name>
<keyword evidence="3" id="KW-0808">Transferase</keyword>
<dbReference type="GO" id="GO:0005737">
    <property type="term" value="C:cytoplasm"/>
    <property type="evidence" value="ECO:0007669"/>
    <property type="project" value="TreeGrafter"/>
</dbReference>
<dbReference type="PANTHER" id="PTHR43968:SF6">
    <property type="entry name" value="GLUTATHIONE S-TRANSFERASE OMEGA"/>
    <property type="match status" value="1"/>
</dbReference>
<proteinExistence type="predicted"/>
<dbReference type="GO" id="GO:0016740">
    <property type="term" value="F:transferase activity"/>
    <property type="evidence" value="ECO:0007669"/>
    <property type="project" value="UniProtKB-KW"/>
</dbReference>
<dbReference type="OrthoDB" id="6258999at2"/>
<dbReference type="InterPro" id="IPR004045">
    <property type="entry name" value="Glutathione_S-Trfase_N"/>
</dbReference>
<dbReference type="SUPFAM" id="SSF47616">
    <property type="entry name" value="GST C-terminal domain-like"/>
    <property type="match status" value="1"/>
</dbReference>
<protein>
    <submittedName>
        <fullName evidence="3">Glutathione S-transferase family protein</fullName>
    </submittedName>
</protein>
<dbReference type="InterPro" id="IPR050983">
    <property type="entry name" value="GST_Omega/HSP26"/>
</dbReference>
<feature type="domain" description="GST C-terminal" evidence="2">
    <location>
        <begin position="116"/>
        <end position="245"/>
    </location>
</feature>
<feature type="domain" description="GST N-terminal" evidence="1">
    <location>
        <begin position="34"/>
        <end position="111"/>
    </location>
</feature>
<dbReference type="AlphaFoldDB" id="A0A5C9A140"/>
<evidence type="ECO:0000259" key="2">
    <source>
        <dbReference type="PROSITE" id="PS50405"/>
    </source>
</evidence>